<organism evidence="1 2">
    <name type="scientific">Maribacter dokdonensis</name>
    <dbReference type="NCBI Taxonomy" id="320912"/>
    <lineage>
        <taxon>Bacteria</taxon>
        <taxon>Pseudomonadati</taxon>
        <taxon>Bacteroidota</taxon>
        <taxon>Flavobacteriia</taxon>
        <taxon>Flavobacteriales</taxon>
        <taxon>Flavobacteriaceae</taxon>
        <taxon>Maribacter</taxon>
    </lineage>
</organism>
<dbReference type="SUPFAM" id="SSF52833">
    <property type="entry name" value="Thioredoxin-like"/>
    <property type="match status" value="1"/>
</dbReference>
<accession>A0A1H4T007</accession>
<evidence type="ECO:0000313" key="1">
    <source>
        <dbReference type="EMBL" id="SEC49658.1"/>
    </source>
</evidence>
<dbReference type="Proteomes" id="UP000183038">
    <property type="component" value="Unassembled WGS sequence"/>
</dbReference>
<dbReference type="RefSeq" id="WP_074674146.1">
    <property type="nucleotide sequence ID" value="NZ_FNTB01000001.1"/>
</dbReference>
<proteinExistence type="predicted"/>
<gene>
    <name evidence="1" type="ORF">SAMN05192540_3320</name>
</gene>
<dbReference type="EMBL" id="FNTB01000001">
    <property type="protein sequence ID" value="SEC49658.1"/>
    <property type="molecule type" value="Genomic_DNA"/>
</dbReference>
<dbReference type="OrthoDB" id="677051at2"/>
<dbReference type="Gene3D" id="3.40.30.10">
    <property type="entry name" value="Glutaredoxin"/>
    <property type="match status" value="1"/>
</dbReference>
<dbReference type="InterPro" id="IPR036249">
    <property type="entry name" value="Thioredoxin-like_sf"/>
</dbReference>
<dbReference type="InterPro" id="IPR022551">
    <property type="entry name" value="BrxC"/>
</dbReference>
<dbReference type="AlphaFoldDB" id="A0A1H4T007"/>
<dbReference type="Pfam" id="PF11009">
    <property type="entry name" value="BrxC"/>
    <property type="match status" value="1"/>
</dbReference>
<protein>
    <submittedName>
        <fullName evidence="1">Bacillithiol system protein YtxJ</fullName>
    </submittedName>
</protein>
<reference evidence="1 2" key="1">
    <citation type="submission" date="2016-10" db="EMBL/GenBank/DDBJ databases">
        <authorList>
            <person name="de Groot N.N."/>
        </authorList>
    </citation>
    <scope>NUCLEOTIDE SEQUENCE [LARGE SCALE GENOMIC DNA]</scope>
    <source>
        <strain evidence="1 2">MAR_2009_71</strain>
    </source>
</reference>
<name>A0A1H4T007_9FLAO</name>
<dbReference type="NCBIfam" id="TIGR04019">
    <property type="entry name" value="B_thiol_YtxJ"/>
    <property type="match status" value="1"/>
</dbReference>
<evidence type="ECO:0000313" key="2">
    <source>
        <dbReference type="Proteomes" id="UP000183038"/>
    </source>
</evidence>
<sequence>MGLFGGLFGGSKSGEGDNSSNIPWISLTSIDQLKDIKEASNSKPQLIFKHSTTCGISRMVLNMFKGSYSLGEGQMDLYFLDLLAHRDVSNGVASEFGVTHQSPQLLIIKNGEVVVHDSHGSISEINIHQYV</sequence>